<organism evidence="1">
    <name type="scientific">viral metagenome</name>
    <dbReference type="NCBI Taxonomy" id="1070528"/>
    <lineage>
        <taxon>unclassified sequences</taxon>
        <taxon>metagenomes</taxon>
        <taxon>organismal metagenomes</taxon>
    </lineage>
</organism>
<protein>
    <submittedName>
        <fullName evidence="1">Uncharacterized protein</fullName>
    </submittedName>
</protein>
<gene>
    <name evidence="1" type="ORF">MM415B02491_0015</name>
</gene>
<evidence type="ECO:0000313" key="1">
    <source>
        <dbReference type="EMBL" id="QJA89847.1"/>
    </source>
</evidence>
<sequence>MPLKKGKSKKVISANIRTEMKHGKPQKQAIAIAMRKAGKSRKKK</sequence>
<dbReference type="AlphaFoldDB" id="A0A6M3L4R3"/>
<proteinExistence type="predicted"/>
<name>A0A6M3L4R3_9ZZZZ</name>
<accession>A0A6M3L4R3</accession>
<reference evidence="1" key="1">
    <citation type="submission" date="2020-03" db="EMBL/GenBank/DDBJ databases">
        <title>The deep terrestrial virosphere.</title>
        <authorList>
            <person name="Holmfeldt K."/>
            <person name="Nilsson E."/>
            <person name="Simone D."/>
            <person name="Lopez-Fernandez M."/>
            <person name="Wu X."/>
            <person name="de Brujin I."/>
            <person name="Lundin D."/>
            <person name="Andersson A."/>
            <person name="Bertilsson S."/>
            <person name="Dopson M."/>
        </authorList>
    </citation>
    <scope>NUCLEOTIDE SEQUENCE</scope>
    <source>
        <strain evidence="1">MM415B02491</strain>
    </source>
</reference>
<dbReference type="EMBL" id="MT142872">
    <property type="protein sequence ID" value="QJA89847.1"/>
    <property type="molecule type" value="Genomic_DNA"/>
</dbReference>